<feature type="transmembrane region" description="Helical" evidence="2">
    <location>
        <begin position="211"/>
        <end position="232"/>
    </location>
</feature>
<dbReference type="Pfam" id="PF11913">
    <property type="entry name" value="DUF3431"/>
    <property type="match status" value="1"/>
</dbReference>
<feature type="transmembrane region" description="Helical" evidence="2">
    <location>
        <begin position="1288"/>
        <end position="1312"/>
    </location>
</feature>
<organism evidence="3 4">
    <name type="scientific">Cudoniella acicularis</name>
    <dbReference type="NCBI Taxonomy" id="354080"/>
    <lineage>
        <taxon>Eukaryota</taxon>
        <taxon>Fungi</taxon>
        <taxon>Dikarya</taxon>
        <taxon>Ascomycota</taxon>
        <taxon>Pezizomycotina</taxon>
        <taxon>Leotiomycetes</taxon>
        <taxon>Helotiales</taxon>
        <taxon>Tricladiaceae</taxon>
        <taxon>Cudoniella</taxon>
    </lineage>
</organism>
<evidence type="ECO:0000313" key="3">
    <source>
        <dbReference type="EMBL" id="KAF4626091.1"/>
    </source>
</evidence>
<comment type="caution">
    <text evidence="3">The sequence shown here is derived from an EMBL/GenBank/DDBJ whole genome shotgun (WGS) entry which is preliminary data.</text>
</comment>
<feature type="region of interest" description="Disordered" evidence="1">
    <location>
        <begin position="947"/>
        <end position="978"/>
    </location>
</feature>
<dbReference type="OrthoDB" id="28755at2759"/>
<feature type="transmembrane region" description="Helical" evidence="2">
    <location>
        <begin position="331"/>
        <end position="349"/>
    </location>
</feature>
<feature type="transmembrane region" description="Helical" evidence="2">
    <location>
        <begin position="1368"/>
        <end position="1389"/>
    </location>
</feature>
<feature type="transmembrane region" description="Helical" evidence="2">
    <location>
        <begin position="78"/>
        <end position="101"/>
    </location>
</feature>
<feature type="transmembrane region" description="Helical" evidence="2">
    <location>
        <begin position="286"/>
        <end position="311"/>
    </location>
</feature>
<feature type="transmembrane region" description="Helical" evidence="2">
    <location>
        <begin position="253"/>
        <end position="274"/>
    </location>
</feature>
<feature type="transmembrane region" description="Helical" evidence="2">
    <location>
        <begin position="134"/>
        <end position="154"/>
    </location>
</feature>
<evidence type="ECO:0000313" key="4">
    <source>
        <dbReference type="Proteomes" id="UP000566819"/>
    </source>
</evidence>
<evidence type="ECO:0000256" key="1">
    <source>
        <dbReference type="SAM" id="MobiDB-lite"/>
    </source>
</evidence>
<keyword evidence="2" id="KW-0472">Membrane</keyword>
<feature type="compositionally biased region" description="Basic and acidic residues" evidence="1">
    <location>
        <begin position="947"/>
        <end position="965"/>
    </location>
</feature>
<feature type="transmembrane region" description="Helical" evidence="2">
    <location>
        <begin position="160"/>
        <end position="181"/>
    </location>
</feature>
<gene>
    <name evidence="3" type="ORF">G7Y89_g12070</name>
</gene>
<dbReference type="Proteomes" id="UP000566819">
    <property type="component" value="Unassembled WGS sequence"/>
</dbReference>
<evidence type="ECO:0000256" key="2">
    <source>
        <dbReference type="SAM" id="Phobius"/>
    </source>
</evidence>
<reference evidence="3 4" key="1">
    <citation type="submission" date="2020-03" db="EMBL/GenBank/DDBJ databases">
        <title>Draft Genome Sequence of Cudoniella acicularis.</title>
        <authorList>
            <person name="Buettner E."/>
            <person name="Kellner H."/>
        </authorList>
    </citation>
    <scope>NUCLEOTIDE SEQUENCE [LARGE SCALE GENOMIC DNA]</scope>
    <source>
        <strain evidence="3 4">DSM 108380</strain>
    </source>
</reference>
<dbReference type="EMBL" id="JAAMPI010001228">
    <property type="protein sequence ID" value="KAF4626091.1"/>
    <property type="molecule type" value="Genomic_DNA"/>
</dbReference>
<feature type="compositionally biased region" description="Polar residues" evidence="1">
    <location>
        <begin position="966"/>
        <end position="978"/>
    </location>
</feature>
<protein>
    <submittedName>
        <fullName evidence="3">Uncharacterized protein</fullName>
    </submittedName>
</protein>
<dbReference type="PANTHER" id="PTHR37490">
    <property type="entry name" value="EXPRESSED PROTEIN"/>
    <property type="match status" value="1"/>
</dbReference>
<dbReference type="InterPro" id="IPR021838">
    <property type="entry name" value="DUF3431"/>
</dbReference>
<sequence length="1399" mass="151712">MVFADPPPAIAFAPLRGFDADDVDEAFHRNESSLEDSVPALRSASTRHGLARAAVWSVCSATAIYTTKRLMVNHGFHYPLTIAFRFFAALSVIYIFALRAGTDAAGSSSRKIPQYGIRRSGGDDFFLNSQWTKMIPAALAAAAAVPLLLEGLLHMPSLPVLVMLFPLIYAAESLVLFICCSPARSQKWLPWEAVLVFAASGVVLYNEYRLMVPGLVCGVLGILFIGLSRACFTIGHDRAGPGIATQAKLKASHGFVIMTLVFGLAFSGISGYYLETIDSIYPKSNSTLILLGLNIASFVGTAFAGTSLMAYSPISFDDPASRFSNIPLRPVESVAAFVSSIFLVLAAIYSSPVPVISWVQLAAYMISSASLIGADQIHNSVLMATDSGAQKVLKPIIDEKRKPSRLFSMIALLLLAILSSLAVSYLANSSIASVSESLPSSLDLSYKPDSRFDIVVSMYKEDPTFVKKMLDSIKLTSMLSSIEPNVIIYTKDPEADREGLKRITGANIVEKIDNLGREGGTYLYHIVEKWDSLADQTMFIQAHAHNMRELIPRINDYLVPETGMLSLGFTGVLCKCGSCGDRWGWEDKYNAIPQIFEKIYKEPCEPETPILLSYKGQFVASAKRIRGINKKIYGGLMTAILSKQGHWSHNKTIVGDNKDTPDNPYFGFTMERLWGLLMQCGTDGGVAAKCPSLLSGKGRASAPLEELAVGSNRQQLEADKASTTDFEDPGLPINEYTNTIATEPQSRLNSAARPESHGRVTLVASSGNTNSLLKHVVFILLSPATNPFANDYSTQIVMGSVSTHRDSLLFLWMLFPIAIAAPLQNITIQLPEGSSNHDTPGLVCVPTHWTDIAVFFAANYVAHAATTHSLPGERPHKVALVVLAALFFPASGAFRGVLAIMSSAKRAESELGTAARAQALCMVVRGPGWKPRIEDNYPNAILYRAASDAREENDGPRETKSDPTNRLDSNSSSHTSHQVTAVEVDVAIYNSPWHWHDRGKYQISPYGRKIHGSYKLPPGYYFASVPRNASFSHMKGDPSFNASPKTTLSCSHNLVKILVALGQAIYALFTLYNTKGNQISQYGYAAFGLTVTPYAIVSILNLVGAILCPEYSVQYIVESTIFDEAVRRCDGTNYFICGAVGRLAEETIRVESAHPQDSPKPKWLARSLGVIAGSPGASGVYHVNSESQADISTIMIPGRENLPARPQAQSGSLGVYETSLDPSDPEESPTYSSSWIILIPSSNPIKGLGVPTRADQYEISEAVEDKSSSTWTLTIPGHRTSEFDKSNIIYALRLSMACNIIPLILIGCLTGFHQGNSTSAQRGWIMAWLSFGFLGSFSAPLLLDGDPTSTPAETYRASLSHSEMVTQAVGFLVYATPAIGGFVVVGQMLREFGTCVKLS</sequence>
<dbReference type="PANTHER" id="PTHR37490:SF1">
    <property type="entry name" value="GLYCOSYLTRANSFERASE 2-LIKE DOMAIN-CONTAINING PROTEIN"/>
    <property type="match status" value="1"/>
</dbReference>
<name>A0A8H4RCI9_9HELO</name>
<feature type="transmembrane region" description="Helical" evidence="2">
    <location>
        <begin position="1324"/>
        <end position="1343"/>
    </location>
</feature>
<keyword evidence="4" id="KW-1185">Reference proteome</keyword>
<feature type="transmembrane region" description="Helical" evidence="2">
    <location>
        <begin position="406"/>
        <end position="427"/>
    </location>
</feature>
<keyword evidence="2" id="KW-1133">Transmembrane helix</keyword>
<feature type="region of interest" description="Disordered" evidence="1">
    <location>
        <begin position="1201"/>
        <end position="1228"/>
    </location>
</feature>
<proteinExistence type="predicted"/>
<accession>A0A8H4RCI9</accession>
<keyword evidence="2" id="KW-0812">Transmembrane</keyword>
<feature type="transmembrane region" description="Helical" evidence="2">
    <location>
        <begin position="188"/>
        <end position="205"/>
    </location>
</feature>